<feature type="compositionally biased region" description="Low complexity" evidence="1">
    <location>
        <begin position="23"/>
        <end position="35"/>
    </location>
</feature>
<reference evidence="4 5" key="1">
    <citation type="journal article" date="2012" name="J. Bacteriol.">
        <title>Genome of Bacillus macauensis ZFHKF-1, a Long-Chain-Forming Bacterium.</title>
        <authorList>
            <person name="Cai L."/>
            <person name="Zhang T."/>
        </authorList>
    </citation>
    <scope>NUCLEOTIDE SEQUENCE [LARGE SCALE GENOMIC DNA]</scope>
    <source>
        <strain evidence="4 5">ZFHKF-1</strain>
    </source>
</reference>
<dbReference type="STRING" id="1196324.A374_06791"/>
<dbReference type="OrthoDB" id="1938617at2"/>
<proteinExistence type="predicted"/>
<keyword evidence="5" id="KW-1185">Reference proteome</keyword>
<comment type="caution">
    <text evidence="4">The sequence shown here is derived from an EMBL/GenBank/DDBJ whole genome shotgun (WGS) entry which is preliminary data.</text>
</comment>
<dbReference type="RefSeq" id="WP_007201455.1">
    <property type="nucleotide sequence ID" value="NZ_AKKV01000022.1"/>
</dbReference>
<feature type="domain" description="Bacterial CdiA-CT RNAse A" evidence="3">
    <location>
        <begin position="49"/>
        <end position="160"/>
    </location>
</feature>
<feature type="region of interest" description="Disordered" evidence="1">
    <location>
        <begin position="23"/>
        <end position="61"/>
    </location>
</feature>
<dbReference type="EMBL" id="AKKV01000022">
    <property type="protein sequence ID" value="EIT86286.1"/>
    <property type="molecule type" value="Genomic_DNA"/>
</dbReference>
<dbReference type="AlphaFoldDB" id="I8J3E1"/>
<dbReference type="Proteomes" id="UP000004080">
    <property type="component" value="Unassembled WGS sequence"/>
</dbReference>
<dbReference type="CDD" id="cd20684">
    <property type="entry name" value="CdiA-CT_Yk_RNaseA-like"/>
    <property type="match status" value="1"/>
</dbReference>
<evidence type="ECO:0000256" key="1">
    <source>
        <dbReference type="SAM" id="MobiDB-lite"/>
    </source>
</evidence>
<name>I8J3E1_9BACL</name>
<gene>
    <name evidence="4" type="ORF">A374_06791</name>
</gene>
<protein>
    <recommendedName>
        <fullName evidence="3">Bacterial CdiA-CT RNAse A domain-containing protein</fullName>
    </recommendedName>
</protein>
<dbReference type="PATRIC" id="fig|1196324.3.peg.1390"/>
<dbReference type="InterPro" id="IPR041436">
    <property type="entry name" value="RNAse_A_bac"/>
</dbReference>
<feature type="chain" id="PRO_5039624449" description="Bacterial CdiA-CT RNAse A domain-containing protein" evidence="2">
    <location>
        <begin position="25"/>
        <end position="163"/>
    </location>
</feature>
<evidence type="ECO:0000313" key="5">
    <source>
        <dbReference type="Proteomes" id="UP000004080"/>
    </source>
</evidence>
<keyword evidence="2" id="KW-0732">Signal</keyword>
<dbReference type="NCBIfam" id="NF041883">
    <property type="entry name" value="RNase_A_lipo"/>
    <property type="match status" value="1"/>
</dbReference>
<dbReference type="Pfam" id="PF18431">
    <property type="entry name" value="RNAse_A_bac"/>
    <property type="match status" value="1"/>
</dbReference>
<evidence type="ECO:0000256" key="2">
    <source>
        <dbReference type="SAM" id="SignalP"/>
    </source>
</evidence>
<accession>I8J3E1</accession>
<evidence type="ECO:0000313" key="4">
    <source>
        <dbReference type="EMBL" id="EIT86286.1"/>
    </source>
</evidence>
<dbReference type="eggNOG" id="ENOG503302H">
    <property type="taxonomic scope" value="Bacteria"/>
</dbReference>
<organism evidence="4 5">
    <name type="scientific">Fictibacillus macauensis ZFHKF-1</name>
    <dbReference type="NCBI Taxonomy" id="1196324"/>
    <lineage>
        <taxon>Bacteria</taxon>
        <taxon>Bacillati</taxon>
        <taxon>Bacillota</taxon>
        <taxon>Bacilli</taxon>
        <taxon>Bacillales</taxon>
        <taxon>Fictibacillaceae</taxon>
        <taxon>Fictibacillus</taxon>
    </lineage>
</organism>
<feature type="signal peptide" evidence="2">
    <location>
        <begin position="1"/>
        <end position="24"/>
    </location>
</feature>
<sequence>MKKITVLFSALLLTIALLTGCNSSAPSKSSSSGISTHILDDMEGPPKNGHTIQKHVGKSDDELKNRIKSEHVSAASTYYTKDVANKAVVDSLKQNDRKIKQWLEQSGPNRLVIKATHSFAVGKTVVRKNLQIYENVERTLTVLQRDAKSKLHYKIVTSYPIQR</sequence>
<evidence type="ECO:0000259" key="3">
    <source>
        <dbReference type="Pfam" id="PF18431"/>
    </source>
</evidence>
<dbReference type="PROSITE" id="PS51257">
    <property type="entry name" value="PROKAR_LIPOPROTEIN"/>
    <property type="match status" value="1"/>
</dbReference>